<dbReference type="Proteomes" id="UP001346869">
    <property type="component" value="Unassembled WGS sequence"/>
</dbReference>
<dbReference type="EMBL" id="JAUZQC010000010">
    <property type="protein sequence ID" value="KAK5865264.1"/>
    <property type="molecule type" value="Genomic_DNA"/>
</dbReference>
<comment type="caution">
    <text evidence="3">The sequence shown here is derived from an EMBL/GenBank/DDBJ whole genome shotgun (WGS) entry which is preliminary data.</text>
</comment>
<evidence type="ECO:0000313" key="4">
    <source>
        <dbReference type="Proteomes" id="UP001346869"/>
    </source>
</evidence>
<feature type="coiled-coil region" evidence="1">
    <location>
        <begin position="10"/>
        <end position="44"/>
    </location>
</feature>
<dbReference type="PANTHER" id="PTHR47331:SF3">
    <property type="match status" value="1"/>
</dbReference>
<dbReference type="Gene3D" id="3.30.420.10">
    <property type="entry name" value="Ribonuclease H-like superfamily/Ribonuclease H"/>
    <property type="match status" value="1"/>
</dbReference>
<dbReference type="InterPro" id="IPR001584">
    <property type="entry name" value="Integrase_cat-core"/>
</dbReference>
<dbReference type="Gene3D" id="1.10.340.70">
    <property type="match status" value="1"/>
</dbReference>
<gene>
    <name evidence="3" type="ORF">PBY51_016440</name>
</gene>
<accession>A0AAN7XRH8</accession>
<keyword evidence="4" id="KW-1185">Reference proteome</keyword>
<feature type="domain" description="Integrase catalytic" evidence="2">
    <location>
        <begin position="808"/>
        <end position="995"/>
    </location>
</feature>
<keyword evidence="1" id="KW-0175">Coiled coil</keyword>
<evidence type="ECO:0000256" key="1">
    <source>
        <dbReference type="SAM" id="Coils"/>
    </source>
</evidence>
<dbReference type="SUPFAM" id="SSF53098">
    <property type="entry name" value="Ribonuclease H-like"/>
    <property type="match status" value="1"/>
</dbReference>
<dbReference type="InterPro" id="IPR040676">
    <property type="entry name" value="DUF5641"/>
</dbReference>
<sequence>MSQINDDAECSNMEREKREIKLTAKAMENKIERLQHERKTFENGVERNTSNNCDRLYFLEQYTKGHAKGLVRSCQHIESSRGYVKAKALLKEHYGNEQKVAAAYMERALSWPTIKTEDVKALQEYGLFLRGCCNALEDVQYLSDLDTPTNMVEIIKKLPYKLRDRWRCDACDLQERYNRRARFVDIANFVEKQVKILTDPVFGNIQDTVITTKQMNHKPPPRSSIRGTSFATTVNRVERTAQPVKATYIKPPAKKICPCCTGGHTLDVCARLEKMAHKEKIDFLKENGACFRCLCIGHISKNCQRKISCSKCGLRHPTVLHKDSVATAEPAERSIQVTVDDTLVSSGLTGAGEMDCKLPIVPIQVKAKKGNKIILTYAFLDQGSTAVFCTESLKQKLNLSGKRANILLRTMGQEKVVSSYIVPELEVAALEDDSFIELPKAYTQLSMPVHKANIPTNKDLTRWPYLKHISLPQIEAGIELLIGTNVPRAMEPLEVIRSEHNGPYAIRTALGWTVNGPLTGNGGEANYCEQPVTVNRVSIVNLDELWQQQFKMDFPESAVEEQVGLSREDLRFMDMVTKSAKHVNGHYQVALPLKNPNVSMPNNRKVVEQRQNHLKRRLQRDPVFYREYNTFINDLLGKGYAEKVPDAELERSDGRVWYIPHHGVYHPTKGKLRVVFDCGASYKGQSLNEELLQGPDLTSSLIGVVTRLEDGVLRVGGRLSKAALPLESKHPIILAKDLHISTLLLRNIHQEVGHSGRNHMLSKLREKYWMTGASTAIRRVLSKCTICRRLNATPVCQQMADLPTDRLKPDEPPFTCVGVDYFGPIEVRSRRSTVKRYGVLFTCLVLRAIHIEVAPSLDTDSFINALRRFIARRGQVRELRSDNGTNFVGAERELKTTIAQWNQAQVHDVLLQKGIKWTFNPPAGSHHGGVWERLIRSVRKVLNSTLKVQRLDEEGLHTVLCEVEAIINSRPITKASTDPNDLEALTPNHLLLLKTQPSLPPGEFQAADLYAQRRWRQVQYISDLFWKRWTKEYLPLLQERQRWTGVQRNLVAGDLVLLMDSTAPRNSWIMGRVLQTFPDRKGFVRQIRIKTRTSCLDRPISKVCLLLEKEEAA</sequence>
<name>A0AAN7XRH8_ELEMC</name>
<protein>
    <recommendedName>
        <fullName evidence="2">Integrase catalytic domain-containing protein</fullName>
    </recommendedName>
</protein>
<evidence type="ECO:0000259" key="2">
    <source>
        <dbReference type="PROSITE" id="PS50994"/>
    </source>
</evidence>
<evidence type="ECO:0000313" key="3">
    <source>
        <dbReference type="EMBL" id="KAK5865264.1"/>
    </source>
</evidence>
<dbReference type="InterPro" id="IPR012337">
    <property type="entry name" value="RNaseH-like_sf"/>
</dbReference>
<dbReference type="InterPro" id="IPR036397">
    <property type="entry name" value="RNaseH_sf"/>
</dbReference>
<dbReference type="Pfam" id="PF18701">
    <property type="entry name" value="DUF5641"/>
    <property type="match status" value="1"/>
</dbReference>
<dbReference type="InterPro" id="IPR041588">
    <property type="entry name" value="Integrase_H2C2"/>
</dbReference>
<dbReference type="AlphaFoldDB" id="A0AAN7XRH8"/>
<proteinExistence type="predicted"/>
<dbReference type="GO" id="GO:0003676">
    <property type="term" value="F:nucleic acid binding"/>
    <property type="evidence" value="ECO:0007669"/>
    <property type="project" value="InterPro"/>
</dbReference>
<dbReference type="InterPro" id="IPR005312">
    <property type="entry name" value="DUF1759"/>
</dbReference>
<dbReference type="Pfam" id="PF03564">
    <property type="entry name" value="DUF1759"/>
    <property type="match status" value="1"/>
</dbReference>
<dbReference type="GO" id="GO:0015074">
    <property type="term" value="P:DNA integration"/>
    <property type="evidence" value="ECO:0007669"/>
    <property type="project" value="InterPro"/>
</dbReference>
<reference evidence="3 4" key="1">
    <citation type="journal article" date="2023" name="Genes (Basel)">
        <title>Chromosome-Level Genome Assembly and Circadian Gene Repertoire of the Patagonia Blennie Eleginops maclovinus-The Closest Ancestral Proxy of Antarctic Cryonotothenioids.</title>
        <authorList>
            <person name="Cheng C.C."/>
            <person name="Rivera-Colon A.G."/>
            <person name="Minhas B.F."/>
            <person name="Wilson L."/>
            <person name="Rayamajhi N."/>
            <person name="Vargas-Chacoff L."/>
            <person name="Catchen J.M."/>
        </authorList>
    </citation>
    <scope>NUCLEOTIDE SEQUENCE [LARGE SCALE GENOMIC DNA]</scope>
    <source>
        <strain evidence="3">JMC-PN-2008</strain>
    </source>
</reference>
<dbReference type="PROSITE" id="PS50994">
    <property type="entry name" value="INTEGRASE"/>
    <property type="match status" value="1"/>
</dbReference>
<organism evidence="3 4">
    <name type="scientific">Eleginops maclovinus</name>
    <name type="common">Patagonian blennie</name>
    <name type="synonym">Eleginus maclovinus</name>
    <dbReference type="NCBI Taxonomy" id="56733"/>
    <lineage>
        <taxon>Eukaryota</taxon>
        <taxon>Metazoa</taxon>
        <taxon>Chordata</taxon>
        <taxon>Craniata</taxon>
        <taxon>Vertebrata</taxon>
        <taxon>Euteleostomi</taxon>
        <taxon>Actinopterygii</taxon>
        <taxon>Neopterygii</taxon>
        <taxon>Teleostei</taxon>
        <taxon>Neoteleostei</taxon>
        <taxon>Acanthomorphata</taxon>
        <taxon>Eupercaria</taxon>
        <taxon>Perciformes</taxon>
        <taxon>Notothenioidei</taxon>
        <taxon>Eleginopidae</taxon>
        <taxon>Eleginops</taxon>
    </lineage>
</organism>
<dbReference type="Pfam" id="PF17921">
    <property type="entry name" value="Integrase_H2C2"/>
    <property type="match status" value="1"/>
</dbReference>
<reference evidence="3 4" key="2">
    <citation type="journal article" date="2023" name="Mol. Biol. Evol.">
        <title>Genomics of Secondarily Temperate Adaptation in the Only Non-Antarctic Icefish.</title>
        <authorList>
            <person name="Rivera-Colon A.G."/>
            <person name="Rayamajhi N."/>
            <person name="Minhas B.F."/>
            <person name="Madrigal G."/>
            <person name="Bilyk K.T."/>
            <person name="Yoon V."/>
            <person name="Hune M."/>
            <person name="Gregory S."/>
            <person name="Cheng C.H.C."/>
            <person name="Catchen J.M."/>
        </authorList>
    </citation>
    <scope>NUCLEOTIDE SEQUENCE [LARGE SCALE GENOMIC DNA]</scope>
    <source>
        <strain evidence="3">JMC-PN-2008</strain>
    </source>
</reference>
<dbReference type="PANTHER" id="PTHR47331">
    <property type="entry name" value="PHD-TYPE DOMAIN-CONTAINING PROTEIN"/>
    <property type="match status" value="1"/>
</dbReference>